<evidence type="ECO:0008006" key="5">
    <source>
        <dbReference type="Google" id="ProtNLM"/>
    </source>
</evidence>
<dbReference type="eggNOG" id="KOG0048">
    <property type="taxonomic scope" value="Eukaryota"/>
</dbReference>
<dbReference type="Pfam" id="PF00249">
    <property type="entry name" value="Myb_DNA-binding"/>
    <property type="match status" value="1"/>
</dbReference>
<dbReference type="PANTHER" id="PTHR45614:SF25">
    <property type="entry name" value="MYB PROTEIN"/>
    <property type="match status" value="1"/>
</dbReference>
<dbReference type="PROSITE" id="PS50090">
    <property type="entry name" value="MYB_LIKE"/>
    <property type="match status" value="2"/>
</dbReference>
<dbReference type="GO" id="GO:0000978">
    <property type="term" value="F:RNA polymerase II cis-regulatory region sequence-specific DNA binding"/>
    <property type="evidence" value="ECO:0007669"/>
    <property type="project" value="TreeGrafter"/>
</dbReference>
<dbReference type="InParanoid" id="F0YD90"/>
<keyword evidence="4" id="KW-1185">Reference proteome</keyword>
<feature type="non-terminal residue" evidence="3">
    <location>
        <position position="1"/>
    </location>
</feature>
<dbReference type="SMART" id="SM00717">
    <property type="entry name" value="SANT"/>
    <property type="match status" value="2"/>
</dbReference>
<dbReference type="CDD" id="cd00167">
    <property type="entry name" value="SANT"/>
    <property type="match status" value="1"/>
</dbReference>
<dbReference type="InterPro" id="IPR050560">
    <property type="entry name" value="MYB_TF"/>
</dbReference>
<feature type="domain" description="HTH myb-type" evidence="2">
    <location>
        <begin position="53"/>
        <end position="105"/>
    </location>
</feature>
<dbReference type="SUPFAM" id="SSF46689">
    <property type="entry name" value="Homeodomain-like"/>
    <property type="match status" value="1"/>
</dbReference>
<accession>F0YD90</accession>
<feature type="domain" description="Myb-like" evidence="1">
    <location>
        <begin position="53"/>
        <end position="103"/>
    </location>
</feature>
<evidence type="ECO:0000313" key="3">
    <source>
        <dbReference type="EMBL" id="EGB07019.1"/>
    </source>
</evidence>
<gene>
    <name evidence="3" type="ORF">AURANDRAFT_7255</name>
</gene>
<dbReference type="GeneID" id="20228761"/>
<reference evidence="3 4" key="1">
    <citation type="journal article" date="2011" name="Proc. Natl. Acad. Sci. U.S.A.">
        <title>Niche of harmful alga Aureococcus anophagefferens revealed through ecogenomics.</title>
        <authorList>
            <person name="Gobler C.J."/>
            <person name="Berry D.L."/>
            <person name="Dyhrman S.T."/>
            <person name="Wilhelm S.W."/>
            <person name="Salamov A."/>
            <person name="Lobanov A.V."/>
            <person name="Zhang Y."/>
            <person name="Collier J.L."/>
            <person name="Wurch L.L."/>
            <person name="Kustka A.B."/>
            <person name="Dill B.D."/>
            <person name="Shah M."/>
            <person name="VerBerkmoes N.C."/>
            <person name="Kuo A."/>
            <person name="Terry A."/>
            <person name="Pangilinan J."/>
            <person name="Lindquist E.A."/>
            <person name="Lucas S."/>
            <person name="Paulsen I.T."/>
            <person name="Hattenrath-Lehmann T.K."/>
            <person name="Talmage S.C."/>
            <person name="Walker E.A."/>
            <person name="Koch F."/>
            <person name="Burson A.M."/>
            <person name="Marcoval M.A."/>
            <person name="Tang Y.Z."/>
            <person name="Lecleir G.R."/>
            <person name="Coyne K.J."/>
            <person name="Berg G.M."/>
            <person name="Bertrand E.M."/>
            <person name="Saito M.A."/>
            <person name="Gladyshev V.N."/>
            <person name="Grigoriev I.V."/>
        </authorList>
    </citation>
    <scope>NUCLEOTIDE SEQUENCE [LARGE SCALE GENOMIC DNA]</scope>
    <source>
        <strain evidence="4">CCMP 1984</strain>
    </source>
</reference>
<feature type="non-terminal residue" evidence="3">
    <location>
        <position position="105"/>
    </location>
</feature>
<dbReference type="Proteomes" id="UP000002729">
    <property type="component" value="Unassembled WGS sequence"/>
</dbReference>
<feature type="domain" description="Myb-like" evidence="1">
    <location>
        <begin position="1"/>
        <end position="52"/>
    </location>
</feature>
<evidence type="ECO:0000313" key="4">
    <source>
        <dbReference type="Proteomes" id="UP000002729"/>
    </source>
</evidence>
<proteinExistence type="predicted"/>
<dbReference type="KEGG" id="aaf:AURANDRAFT_7255"/>
<dbReference type="GO" id="GO:0005634">
    <property type="term" value="C:nucleus"/>
    <property type="evidence" value="ECO:0007669"/>
    <property type="project" value="TreeGrafter"/>
</dbReference>
<dbReference type="InterPro" id="IPR017930">
    <property type="entry name" value="Myb_dom"/>
</dbReference>
<dbReference type="OrthoDB" id="2143914at2759"/>
<dbReference type="PANTHER" id="PTHR45614">
    <property type="entry name" value="MYB PROTEIN-RELATED"/>
    <property type="match status" value="1"/>
</dbReference>
<dbReference type="AlphaFoldDB" id="F0YD90"/>
<organism evidence="4">
    <name type="scientific">Aureococcus anophagefferens</name>
    <name type="common">Harmful bloom alga</name>
    <dbReference type="NCBI Taxonomy" id="44056"/>
    <lineage>
        <taxon>Eukaryota</taxon>
        <taxon>Sar</taxon>
        <taxon>Stramenopiles</taxon>
        <taxon>Ochrophyta</taxon>
        <taxon>Pelagophyceae</taxon>
        <taxon>Pelagomonadales</taxon>
        <taxon>Pelagomonadaceae</taxon>
        <taxon>Aureococcus</taxon>
    </lineage>
</organism>
<dbReference type="InterPro" id="IPR001005">
    <property type="entry name" value="SANT/Myb"/>
</dbReference>
<evidence type="ECO:0000259" key="1">
    <source>
        <dbReference type="PROSITE" id="PS50090"/>
    </source>
</evidence>
<name>F0YD90_AURAN</name>
<dbReference type="Gene3D" id="1.10.10.60">
    <property type="entry name" value="Homeodomain-like"/>
    <property type="match status" value="2"/>
</dbReference>
<dbReference type="GO" id="GO:0000981">
    <property type="term" value="F:DNA-binding transcription factor activity, RNA polymerase II-specific"/>
    <property type="evidence" value="ECO:0007669"/>
    <property type="project" value="TreeGrafter"/>
</dbReference>
<dbReference type="EMBL" id="GL833132">
    <property type="protein sequence ID" value="EGB07019.1"/>
    <property type="molecule type" value="Genomic_DNA"/>
</dbReference>
<evidence type="ECO:0000259" key="2">
    <source>
        <dbReference type="PROSITE" id="PS51294"/>
    </source>
</evidence>
<dbReference type="InterPro" id="IPR009057">
    <property type="entry name" value="Homeodomain-like_sf"/>
</dbReference>
<sequence length="105" mass="12471">PWLSHEDDRVRDLVEARGPKLWAKLAVAFNETLDEKDWRTDRQISCRWRDHLDPNVNRDPFTDGEIEIIRDAQRQMPNKWVSIAKLLPGRTDIQVSTFWDCTIKK</sequence>
<protein>
    <recommendedName>
        <fullName evidence="5">HTH myb-type domain-containing protein</fullName>
    </recommendedName>
</protein>
<dbReference type="PROSITE" id="PS51294">
    <property type="entry name" value="HTH_MYB"/>
    <property type="match status" value="1"/>
</dbReference>
<dbReference type="RefSeq" id="XP_009038257.1">
    <property type="nucleotide sequence ID" value="XM_009040009.1"/>
</dbReference>